<proteinExistence type="predicted"/>
<feature type="compositionally biased region" description="Low complexity" evidence="1">
    <location>
        <begin position="424"/>
        <end position="440"/>
    </location>
</feature>
<dbReference type="AlphaFoldDB" id="A0A836G1G4"/>
<name>A0A836G1G4_LEIEN</name>
<feature type="compositionally biased region" description="Acidic residues" evidence="1">
    <location>
        <begin position="245"/>
        <end position="255"/>
    </location>
</feature>
<gene>
    <name evidence="2" type="ORF">CUR178_03197</name>
</gene>
<accession>A0A836G1G4</accession>
<dbReference type="RefSeq" id="XP_067691036.1">
    <property type="nucleotide sequence ID" value="XM_067834933.1"/>
</dbReference>
<feature type="region of interest" description="Disordered" evidence="1">
    <location>
        <begin position="235"/>
        <end position="256"/>
    </location>
</feature>
<evidence type="ECO:0000313" key="3">
    <source>
        <dbReference type="Proteomes" id="UP000674179"/>
    </source>
</evidence>
<feature type="region of interest" description="Disordered" evidence="1">
    <location>
        <begin position="390"/>
        <end position="485"/>
    </location>
</feature>
<sequence length="485" mass="52425">MFSLFNDLVASATEAAKSISDQGIEVVRQTGVLDALESVSGNPDSAATDAASQEEKLCVADIMMPPDTWAGSEEEWVWCMEAALCDPNTCALTPACLRGDAPLWEDVKTAVERLFASPPRPEKEGSPTLAPTSNGAEASATLALNLLEKSGGAQAPAADLVKYIQEHYAVYQVRSFTVPRFTSDEGYWLNIGWRINLYKQCTNPEQLLTLMQTLSRLPQRLRNISTTVKQRAAAKAEAFGRAEHEDGDDRQDGDDKDYAENKAEVMHLQDNTEYWHMIRMQYEAIQEKRAWLREIEGRVKKEMELASGNVKLLGSLLQRKEASTALCASVFDSCQYHKVKLSRLIADICASPAEHREGTALDLRSGRLFHALVNCNDDVKAALEAYAGRPPSVPGSPNRVASSPTSSAPASANQGSAAGCEEPSMATSAVEAAASAPQKSRCSAGSSPVELKTAASGSTFHSVGNNAVDSGEESFEVKLPWSMDD</sequence>
<dbReference type="OrthoDB" id="264083at2759"/>
<evidence type="ECO:0000313" key="2">
    <source>
        <dbReference type="EMBL" id="KAG5473277.1"/>
    </source>
</evidence>
<dbReference type="GeneID" id="94170443"/>
<reference evidence="2 3" key="1">
    <citation type="submission" date="2021-02" db="EMBL/GenBank/DDBJ databases">
        <title>Leishmania (Mundinia) enrietti genome sequencing and assembly.</title>
        <authorList>
            <person name="Almutairi H."/>
            <person name="Gatherer D."/>
        </authorList>
    </citation>
    <scope>NUCLEOTIDE SEQUENCE [LARGE SCALE GENOMIC DNA]</scope>
    <source>
        <strain evidence="2">CUR178</strain>
    </source>
</reference>
<dbReference type="EMBL" id="JAFHKP010000030">
    <property type="protein sequence ID" value="KAG5473277.1"/>
    <property type="molecule type" value="Genomic_DNA"/>
</dbReference>
<feature type="compositionally biased region" description="Low complexity" evidence="1">
    <location>
        <begin position="401"/>
        <end position="412"/>
    </location>
</feature>
<comment type="caution">
    <text evidence="2">The sequence shown here is derived from an EMBL/GenBank/DDBJ whole genome shotgun (WGS) entry which is preliminary data.</text>
</comment>
<evidence type="ECO:0000256" key="1">
    <source>
        <dbReference type="SAM" id="MobiDB-lite"/>
    </source>
</evidence>
<organism evidence="2 3">
    <name type="scientific">Leishmania enriettii</name>
    <dbReference type="NCBI Taxonomy" id="5663"/>
    <lineage>
        <taxon>Eukaryota</taxon>
        <taxon>Discoba</taxon>
        <taxon>Euglenozoa</taxon>
        <taxon>Kinetoplastea</taxon>
        <taxon>Metakinetoplastina</taxon>
        <taxon>Trypanosomatida</taxon>
        <taxon>Trypanosomatidae</taxon>
        <taxon>Leishmaniinae</taxon>
        <taxon>Leishmania</taxon>
    </lineage>
</organism>
<keyword evidence="3" id="KW-1185">Reference proteome</keyword>
<protein>
    <submittedName>
        <fullName evidence="2">Uncharacterized protein</fullName>
    </submittedName>
</protein>
<dbReference type="KEGG" id="lenr:94170443"/>
<dbReference type="Proteomes" id="UP000674179">
    <property type="component" value="Chromosome 30"/>
</dbReference>
<feature type="compositionally biased region" description="Polar residues" evidence="1">
    <location>
        <begin position="455"/>
        <end position="468"/>
    </location>
</feature>